<comment type="similarity">
    <text evidence="1">Belongs to the leucine-binding protein family.</text>
</comment>
<feature type="signal peptide" evidence="3">
    <location>
        <begin position="1"/>
        <end position="36"/>
    </location>
</feature>
<dbReference type="PROSITE" id="PS51257">
    <property type="entry name" value="PROKAR_LIPOPROTEIN"/>
    <property type="match status" value="1"/>
</dbReference>
<gene>
    <name evidence="5" type="ORF">LHJ74_22565</name>
</gene>
<evidence type="ECO:0000256" key="3">
    <source>
        <dbReference type="SAM" id="SignalP"/>
    </source>
</evidence>
<keyword evidence="6" id="KW-1185">Reference proteome</keyword>
<proteinExistence type="inferred from homology"/>
<evidence type="ECO:0000313" key="6">
    <source>
        <dbReference type="Proteomes" id="UP001156389"/>
    </source>
</evidence>
<dbReference type="InterPro" id="IPR028082">
    <property type="entry name" value="Peripla_BP_I"/>
</dbReference>
<dbReference type="RefSeq" id="WP_260219992.1">
    <property type="nucleotide sequence ID" value="NZ_JAJAGO010000011.1"/>
</dbReference>
<organism evidence="5 6">
    <name type="scientific">Streptomyces gossypii</name>
    <dbReference type="NCBI Taxonomy" id="2883101"/>
    <lineage>
        <taxon>Bacteria</taxon>
        <taxon>Bacillati</taxon>
        <taxon>Actinomycetota</taxon>
        <taxon>Actinomycetes</taxon>
        <taxon>Kitasatosporales</taxon>
        <taxon>Streptomycetaceae</taxon>
        <taxon>Streptomyces</taxon>
    </lineage>
</organism>
<reference evidence="5 6" key="1">
    <citation type="submission" date="2021-10" db="EMBL/GenBank/DDBJ databases">
        <title>Streptomyces gossypii sp. nov., isolated from soil collected from cotton field.</title>
        <authorList>
            <person name="Ge X."/>
            <person name="Chen X."/>
            <person name="Liu W."/>
        </authorList>
    </citation>
    <scope>NUCLEOTIDE SEQUENCE [LARGE SCALE GENOMIC DNA]</scope>
    <source>
        <strain evidence="5 6">N2-109</strain>
    </source>
</reference>
<accession>A0ABT2JZA8</accession>
<comment type="caution">
    <text evidence="5">The sequence shown here is derived from an EMBL/GenBank/DDBJ whole genome shotgun (WGS) entry which is preliminary data.</text>
</comment>
<dbReference type="Gene3D" id="3.40.50.2300">
    <property type="match status" value="2"/>
</dbReference>
<dbReference type="Pfam" id="PF13458">
    <property type="entry name" value="Peripla_BP_6"/>
    <property type="match status" value="1"/>
</dbReference>
<evidence type="ECO:0000256" key="2">
    <source>
        <dbReference type="ARBA" id="ARBA00022729"/>
    </source>
</evidence>
<feature type="domain" description="Leucine-binding protein" evidence="4">
    <location>
        <begin position="53"/>
        <end position="376"/>
    </location>
</feature>
<name>A0ABT2JZA8_9ACTN</name>
<dbReference type="InterPro" id="IPR028081">
    <property type="entry name" value="Leu-bd"/>
</dbReference>
<evidence type="ECO:0000313" key="5">
    <source>
        <dbReference type="EMBL" id="MCT2592660.1"/>
    </source>
</evidence>
<keyword evidence="2 3" id="KW-0732">Signal</keyword>
<evidence type="ECO:0000256" key="1">
    <source>
        <dbReference type="ARBA" id="ARBA00010062"/>
    </source>
</evidence>
<dbReference type="SUPFAM" id="SSF53822">
    <property type="entry name" value="Periplasmic binding protein-like I"/>
    <property type="match status" value="1"/>
</dbReference>
<protein>
    <submittedName>
        <fullName evidence="5">ABC transporter substrate-binding protein</fullName>
    </submittedName>
</protein>
<dbReference type="PROSITE" id="PS51318">
    <property type="entry name" value="TAT"/>
    <property type="match status" value="1"/>
</dbReference>
<dbReference type="EMBL" id="JAJAGO010000011">
    <property type="protein sequence ID" value="MCT2592660.1"/>
    <property type="molecule type" value="Genomic_DNA"/>
</dbReference>
<feature type="chain" id="PRO_5046624993" evidence="3">
    <location>
        <begin position="37"/>
        <end position="439"/>
    </location>
</feature>
<dbReference type="InterPro" id="IPR006311">
    <property type="entry name" value="TAT_signal"/>
</dbReference>
<evidence type="ECO:0000259" key="4">
    <source>
        <dbReference type="Pfam" id="PF13458"/>
    </source>
</evidence>
<sequence length="439" mass="46215">MTARRRAHKVTALAAVTAAFASLLSGCSLLPGTAEAGDDPITVMTWAPDKTKATNMPGMPAMAEAYARWVNAEGGINGRRLEVLTCNDHNDTVKAARCASRAVKEDAVAVVGSYSQHGRSFMSPLEGARIPYIGGYGLADEEFTSPLSYPVNGGLPALVAGNGRQLAAGECGRVSLVRPDTTAGDQLPPLLNSGLRDGGAAGAAPVSDIRAPEDATSYRTAAQQALEGAAGGSAVGSGGAGGGACITAVLGGRTDTFFDSFRRIQGNDPQIRTASVLGSVRQSLVDRTGGADSPLDGTYATGWYPGADDPRWNPMKKVVREHAFKDNRIDTADPGVQTTWIAYTVLRTALESLDDGAAVTTESLRKTLDEGRPIPTGGLTPDLRWHYEDLLAAHDFPRIVNTQVTYQRVRQGRVVSVRKGFVDVEESLEAGREDSVTDN</sequence>
<dbReference type="Proteomes" id="UP001156389">
    <property type="component" value="Unassembled WGS sequence"/>
</dbReference>